<gene>
    <name evidence="3" type="ORF">H7R39_04350</name>
</gene>
<dbReference type="InterPro" id="IPR038157">
    <property type="entry name" value="FeoA_core_dom"/>
</dbReference>
<dbReference type="InterPro" id="IPR007167">
    <property type="entry name" value="Fe-transptr_FeoA-like"/>
</dbReference>
<dbReference type="Pfam" id="PF04023">
    <property type="entry name" value="FeoA"/>
    <property type="match status" value="1"/>
</dbReference>
<dbReference type="GO" id="GO:0046914">
    <property type="term" value="F:transition metal ion binding"/>
    <property type="evidence" value="ECO:0007669"/>
    <property type="project" value="InterPro"/>
</dbReference>
<dbReference type="SMART" id="SM00899">
    <property type="entry name" value="FeoA"/>
    <property type="match status" value="1"/>
</dbReference>
<dbReference type="AlphaFoldDB" id="A0A842J4W1"/>
<evidence type="ECO:0000259" key="2">
    <source>
        <dbReference type="SMART" id="SM00899"/>
    </source>
</evidence>
<dbReference type="InterPro" id="IPR052713">
    <property type="entry name" value="FeoA"/>
</dbReference>
<sequence>MNLGSAQAGILYKIKELKAEGKLLQKLLDMGFINGAVVEAVRLAPLLDPIEFKIQDCLISLRKSEAALVEIEVCK</sequence>
<dbReference type="PANTHER" id="PTHR42954">
    <property type="entry name" value="FE(2+) TRANSPORT PROTEIN A"/>
    <property type="match status" value="1"/>
</dbReference>
<keyword evidence="4" id="KW-1185">Reference proteome</keyword>
<dbReference type="EMBL" id="JACLZK010000001">
    <property type="protein sequence ID" value="MBC2882498.1"/>
    <property type="molecule type" value="Genomic_DNA"/>
</dbReference>
<organism evidence="3 4">
    <name type="scientific">Campylobacter massiliensis</name>
    <dbReference type="NCBI Taxonomy" id="2762557"/>
    <lineage>
        <taxon>Bacteria</taxon>
        <taxon>Pseudomonadati</taxon>
        <taxon>Campylobacterota</taxon>
        <taxon>Epsilonproteobacteria</taxon>
        <taxon>Campylobacterales</taxon>
        <taxon>Campylobacteraceae</taxon>
        <taxon>Campylobacter</taxon>
    </lineage>
</organism>
<protein>
    <submittedName>
        <fullName evidence="3">FeoA domain-containing protein</fullName>
    </submittedName>
</protein>
<evidence type="ECO:0000313" key="4">
    <source>
        <dbReference type="Proteomes" id="UP000552683"/>
    </source>
</evidence>
<feature type="domain" description="Ferrous iron transporter FeoA-like" evidence="2">
    <location>
        <begin position="1"/>
        <end position="73"/>
    </location>
</feature>
<evidence type="ECO:0000256" key="1">
    <source>
        <dbReference type="ARBA" id="ARBA00023004"/>
    </source>
</evidence>
<keyword evidence="1" id="KW-0408">Iron</keyword>
<dbReference type="Proteomes" id="UP000552683">
    <property type="component" value="Unassembled WGS sequence"/>
</dbReference>
<dbReference type="PANTHER" id="PTHR42954:SF2">
    <property type="entry name" value="FE(2+) TRANSPORT PROTEIN A"/>
    <property type="match status" value="1"/>
</dbReference>
<accession>A0A842J4W1</accession>
<dbReference type="InterPro" id="IPR008988">
    <property type="entry name" value="Transcriptional_repressor_C"/>
</dbReference>
<dbReference type="SUPFAM" id="SSF50037">
    <property type="entry name" value="C-terminal domain of transcriptional repressors"/>
    <property type="match status" value="1"/>
</dbReference>
<proteinExistence type="predicted"/>
<dbReference type="Gene3D" id="2.30.30.90">
    <property type="match status" value="1"/>
</dbReference>
<comment type="caution">
    <text evidence="3">The sequence shown here is derived from an EMBL/GenBank/DDBJ whole genome shotgun (WGS) entry which is preliminary data.</text>
</comment>
<name>A0A842J4W1_9BACT</name>
<dbReference type="RefSeq" id="WP_185898112.1">
    <property type="nucleotide sequence ID" value="NZ_JACLZK010000001.1"/>
</dbReference>
<reference evidence="3 4" key="1">
    <citation type="submission" date="2020-08" db="EMBL/GenBank/DDBJ databases">
        <title>Complete genome and description of Campylobacter massiliensis Marseille-Q3452 sp. nov.</title>
        <authorList>
            <person name="Antezack A."/>
        </authorList>
    </citation>
    <scope>NUCLEOTIDE SEQUENCE [LARGE SCALE GENOMIC DNA]</scope>
    <source>
        <strain evidence="3 4">Marseille-Q3452</strain>
    </source>
</reference>
<evidence type="ECO:0000313" key="3">
    <source>
        <dbReference type="EMBL" id="MBC2882498.1"/>
    </source>
</evidence>